<dbReference type="InterPro" id="IPR012545">
    <property type="entry name" value="DUF1697"/>
</dbReference>
<name>A0ABV5JU35_9ACTN</name>
<dbReference type="Pfam" id="PF08002">
    <property type="entry name" value="DUF1697"/>
    <property type="match status" value="1"/>
</dbReference>
<protein>
    <submittedName>
        <fullName evidence="1">DUF1697 domain-containing protein</fullName>
    </submittedName>
</protein>
<gene>
    <name evidence="1" type="ORF">ACFFVD_11410</name>
</gene>
<dbReference type="Proteomes" id="UP001589700">
    <property type="component" value="Unassembled WGS sequence"/>
</dbReference>
<keyword evidence="2" id="KW-1185">Reference proteome</keyword>
<dbReference type="EMBL" id="JBHMDY010000006">
    <property type="protein sequence ID" value="MFB9260410.1"/>
    <property type="molecule type" value="Genomic_DNA"/>
</dbReference>
<comment type="caution">
    <text evidence="1">The sequence shown here is derived from an EMBL/GenBank/DDBJ whole genome shotgun (WGS) entry which is preliminary data.</text>
</comment>
<dbReference type="PANTHER" id="PTHR36439:SF1">
    <property type="entry name" value="DUF1697 DOMAIN-CONTAINING PROTEIN"/>
    <property type="match status" value="1"/>
</dbReference>
<organism evidence="1 2">
    <name type="scientific">Dietzia aerolata</name>
    <dbReference type="NCBI Taxonomy" id="595984"/>
    <lineage>
        <taxon>Bacteria</taxon>
        <taxon>Bacillati</taxon>
        <taxon>Actinomycetota</taxon>
        <taxon>Actinomycetes</taxon>
        <taxon>Mycobacteriales</taxon>
        <taxon>Dietziaceae</taxon>
        <taxon>Dietzia</taxon>
    </lineage>
</organism>
<dbReference type="Gene3D" id="3.30.70.1280">
    <property type="entry name" value="SP0830-like domains"/>
    <property type="match status" value="1"/>
</dbReference>
<dbReference type="PIRSF" id="PIRSF008502">
    <property type="entry name" value="UCP008502"/>
    <property type="match status" value="1"/>
</dbReference>
<dbReference type="PANTHER" id="PTHR36439">
    <property type="entry name" value="BLL4334 PROTEIN"/>
    <property type="match status" value="1"/>
</dbReference>
<proteinExistence type="predicted"/>
<evidence type="ECO:0000313" key="1">
    <source>
        <dbReference type="EMBL" id="MFB9260410.1"/>
    </source>
</evidence>
<sequence length="182" mass="19610">MNSSSNRVVALLRGINVGKGNRIAMADLRAVTTSAGSSEVATILASGNVVATDRRPVAEVRTALETAYAEAFRYDAVVQVLTREAIVTAVADYPFDTLDEHHDYLVFSDSAEVTARVLHDMTNELRPGSTETVAAGPDCIYWRVPRGATLASDAAKVLQTRANARHLTTRNLKTLRKILAVG</sequence>
<evidence type="ECO:0000313" key="2">
    <source>
        <dbReference type="Proteomes" id="UP001589700"/>
    </source>
</evidence>
<dbReference type="SUPFAM" id="SSF160379">
    <property type="entry name" value="SP0830-like"/>
    <property type="match status" value="1"/>
</dbReference>
<accession>A0ABV5JU35</accession>
<reference evidence="1 2" key="1">
    <citation type="submission" date="2024-09" db="EMBL/GenBank/DDBJ databases">
        <authorList>
            <person name="Sun Q."/>
            <person name="Mori K."/>
        </authorList>
    </citation>
    <scope>NUCLEOTIDE SEQUENCE [LARGE SCALE GENOMIC DNA]</scope>
    <source>
        <strain evidence="1 2">CCM 7659</strain>
    </source>
</reference>
<dbReference type="RefSeq" id="WP_182633651.1">
    <property type="nucleotide sequence ID" value="NZ_JAALDM010000328.1"/>
</dbReference>